<feature type="transmembrane region" description="Helical" evidence="5">
    <location>
        <begin position="74"/>
        <end position="94"/>
    </location>
</feature>
<dbReference type="EMBL" id="JANBPT010001068">
    <property type="protein sequence ID" value="KAJ1910307.1"/>
    <property type="molecule type" value="Genomic_DNA"/>
</dbReference>
<protein>
    <recommendedName>
        <fullName evidence="8">COPI associated protein</fullName>
    </recommendedName>
</protein>
<keyword evidence="2 5" id="KW-0812">Transmembrane</keyword>
<feature type="transmembrane region" description="Helical" evidence="5">
    <location>
        <begin position="43"/>
        <end position="62"/>
    </location>
</feature>
<keyword evidence="7" id="KW-1185">Reference proteome</keyword>
<dbReference type="OrthoDB" id="423534at2759"/>
<evidence type="ECO:0000256" key="2">
    <source>
        <dbReference type="ARBA" id="ARBA00022692"/>
    </source>
</evidence>
<evidence type="ECO:0000256" key="4">
    <source>
        <dbReference type="ARBA" id="ARBA00023136"/>
    </source>
</evidence>
<dbReference type="Proteomes" id="UP001150569">
    <property type="component" value="Unassembled WGS sequence"/>
</dbReference>
<accession>A0A9W7ZS93</accession>
<gene>
    <name evidence="6" type="ORF">IWQ60_010717</name>
</gene>
<comment type="caution">
    <text evidence="6">The sequence shown here is derived from an EMBL/GenBank/DDBJ whole genome shotgun (WGS) entry which is preliminary data.</text>
</comment>
<evidence type="ECO:0000313" key="7">
    <source>
        <dbReference type="Proteomes" id="UP001150569"/>
    </source>
</evidence>
<evidence type="ECO:0000313" key="6">
    <source>
        <dbReference type="EMBL" id="KAJ1910307.1"/>
    </source>
</evidence>
<keyword evidence="4 5" id="KW-0472">Membrane</keyword>
<dbReference type="InterPro" id="IPR013714">
    <property type="entry name" value="Golgi_TVP15"/>
</dbReference>
<evidence type="ECO:0000256" key="3">
    <source>
        <dbReference type="ARBA" id="ARBA00022989"/>
    </source>
</evidence>
<dbReference type="AlphaFoldDB" id="A0A9W7ZS93"/>
<feature type="transmembrane region" description="Helical" evidence="5">
    <location>
        <begin position="15"/>
        <end position="37"/>
    </location>
</feature>
<dbReference type="Pfam" id="PF08507">
    <property type="entry name" value="COPI_assoc"/>
    <property type="match status" value="1"/>
</dbReference>
<feature type="transmembrane region" description="Helical" evidence="5">
    <location>
        <begin position="100"/>
        <end position="119"/>
    </location>
</feature>
<comment type="subcellular location">
    <subcellularLocation>
        <location evidence="1">Membrane</location>
        <topology evidence="1">Multi-pass membrane protein</topology>
    </subcellularLocation>
</comment>
<sequence>MANAGYVGNDTSLSWLFRLLNVVVAGLVAVAGVMFIITNGFQPIVIGVLCLAVTVLILALELSRPWFLWSKCEFLFMFLGRGILYFFLAVLILAPPLYHLIAAGIVGAIAILFCLMHFTSFEFYSRNPMAPAPVHPVVAYPAMDSRYNLPAAYV</sequence>
<reference evidence="6" key="1">
    <citation type="submission" date="2022-07" db="EMBL/GenBank/DDBJ databases">
        <title>Phylogenomic reconstructions and comparative analyses of Kickxellomycotina fungi.</title>
        <authorList>
            <person name="Reynolds N.K."/>
            <person name="Stajich J.E."/>
            <person name="Barry K."/>
            <person name="Grigoriev I.V."/>
            <person name="Crous P."/>
            <person name="Smith M.E."/>
        </authorList>
    </citation>
    <scope>NUCLEOTIDE SEQUENCE</scope>
    <source>
        <strain evidence="6">RSA 861</strain>
    </source>
</reference>
<dbReference type="PANTHER" id="PTHR28128:SF1">
    <property type="entry name" value="GOLGI APPARATUS MEMBRANE PROTEIN TVP15"/>
    <property type="match status" value="1"/>
</dbReference>
<evidence type="ECO:0000256" key="5">
    <source>
        <dbReference type="SAM" id="Phobius"/>
    </source>
</evidence>
<evidence type="ECO:0008006" key="8">
    <source>
        <dbReference type="Google" id="ProtNLM"/>
    </source>
</evidence>
<name>A0A9W7ZS93_9FUNG</name>
<organism evidence="6 7">
    <name type="scientific">Tieghemiomyces parasiticus</name>
    <dbReference type="NCBI Taxonomy" id="78921"/>
    <lineage>
        <taxon>Eukaryota</taxon>
        <taxon>Fungi</taxon>
        <taxon>Fungi incertae sedis</taxon>
        <taxon>Zoopagomycota</taxon>
        <taxon>Kickxellomycotina</taxon>
        <taxon>Dimargaritomycetes</taxon>
        <taxon>Dimargaritales</taxon>
        <taxon>Dimargaritaceae</taxon>
        <taxon>Tieghemiomyces</taxon>
    </lineage>
</organism>
<evidence type="ECO:0000256" key="1">
    <source>
        <dbReference type="ARBA" id="ARBA00004141"/>
    </source>
</evidence>
<dbReference type="GO" id="GO:0016192">
    <property type="term" value="P:vesicle-mediated transport"/>
    <property type="evidence" value="ECO:0007669"/>
    <property type="project" value="TreeGrafter"/>
</dbReference>
<dbReference type="PANTHER" id="PTHR28128">
    <property type="entry name" value="GOLGI APPARATUS MEMBRANE PROTEIN TVP15"/>
    <property type="match status" value="1"/>
</dbReference>
<proteinExistence type="predicted"/>
<dbReference type="GO" id="GO:0000139">
    <property type="term" value="C:Golgi membrane"/>
    <property type="evidence" value="ECO:0007669"/>
    <property type="project" value="TreeGrafter"/>
</dbReference>
<keyword evidence="3 5" id="KW-1133">Transmembrane helix</keyword>